<accession>A0ABV9YNH7</accession>
<comment type="caution">
    <text evidence="3">The sequence shown here is derived from an EMBL/GenBank/DDBJ whole genome shotgun (WGS) entry which is preliminary data.</text>
</comment>
<sequence>MDPILYWNEALLEVNARDHTGPEVAKTVPTRGPTGSSRAFAMVSLAMRDAVVAVKGNEPTYTGMTYTGPGTDTARDAAVAAAAQSVLSALWPEHEDFIVAHATAQPMPAGPGLDDGHRLGVGIATAMLARRASDGADNPMPYAASSAYGRHRVDPVNPTQPYLGPLWGQVAHFALGTRVQLDPPPGYHQADYLTDDHYRADHDEVRHLGALASTSRTPEQTLIGIFWAYDGVDLLGTPPRFYNQILRHIATSHVNPRTGELNTPEDNAELFALANVAMADAGIDAWHWKYYYNLWRPVIGIREACSSNGPSGIAGPNNDADCDPFWVPLGAPATNQTVKPDFTPPFPAYPSGHATFGAALFQIIRLFYGGEAITIDEVLAAEHEATPDEGYVADLISDELNGTTTDSRGHLRTRHVRRFTDLVTPLRENALSRVYLGVHWRFDGLPRDPADRIGGVPLGLEVAETIFDTGLTGTTTRTEESAS</sequence>
<evidence type="ECO:0000313" key="4">
    <source>
        <dbReference type="Proteomes" id="UP001595947"/>
    </source>
</evidence>
<dbReference type="InterPro" id="IPR000326">
    <property type="entry name" value="PAP2/HPO"/>
</dbReference>
<dbReference type="CDD" id="cd03398">
    <property type="entry name" value="PAP2_haloperoxidase"/>
    <property type="match status" value="1"/>
</dbReference>
<dbReference type="PANTHER" id="PTHR34599">
    <property type="entry name" value="PEROXIDASE-RELATED"/>
    <property type="match status" value="1"/>
</dbReference>
<dbReference type="Gene3D" id="1.20.144.10">
    <property type="entry name" value="Phosphatidic acid phosphatase type 2/haloperoxidase"/>
    <property type="match status" value="1"/>
</dbReference>
<dbReference type="RefSeq" id="WP_378036443.1">
    <property type="nucleotide sequence ID" value="NZ_JBHSIV010000011.1"/>
</dbReference>
<evidence type="ECO:0000259" key="2">
    <source>
        <dbReference type="Pfam" id="PF17897"/>
    </source>
</evidence>
<dbReference type="Gene3D" id="1.10.606.10">
    <property type="entry name" value="Vanadium-containing Chloroperoxidase, domain 2"/>
    <property type="match status" value="1"/>
</dbReference>
<evidence type="ECO:0000259" key="1">
    <source>
        <dbReference type="Pfam" id="PF01569"/>
    </source>
</evidence>
<evidence type="ECO:0000313" key="3">
    <source>
        <dbReference type="EMBL" id="MFC5063100.1"/>
    </source>
</evidence>
<dbReference type="InterPro" id="IPR016119">
    <property type="entry name" value="Br/Cl_peroxidase_C"/>
</dbReference>
<dbReference type="InterPro" id="IPR041067">
    <property type="entry name" value="VCPO_N"/>
</dbReference>
<dbReference type="Proteomes" id="UP001595947">
    <property type="component" value="Unassembled WGS sequence"/>
</dbReference>
<dbReference type="InterPro" id="IPR036938">
    <property type="entry name" value="PAP2/HPO_sf"/>
</dbReference>
<dbReference type="Pfam" id="PF01569">
    <property type="entry name" value="PAP2"/>
    <property type="match status" value="1"/>
</dbReference>
<feature type="domain" description="Phosphatidic acid phosphatase type 2/haloperoxidase" evidence="1">
    <location>
        <begin position="289"/>
        <end position="444"/>
    </location>
</feature>
<dbReference type="Pfam" id="PF17897">
    <property type="entry name" value="VCPO_N"/>
    <property type="match status" value="1"/>
</dbReference>
<proteinExistence type="predicted"/>
<dbReference type="EMBL" id="JBHSIV010000011">
    <property type="protein sequence ID" value="MFC5063100.1"/>
    <property type="molecule type" value="Genomic_DNA"/>
</dbReference>
<protein>
    <submittedName>
        <fullName evidence="3">Phosphatase PAP2 family protein</fullName>
    </submittedName>
</protein>
<name>A0ABV9YNH7_9PSEU</name>
<gene>
    <name evidence="3" type="ORF">ACFPBZ_12855</name>
</gene>
<organism evidence="3 4">
    <name type="scientific">Actinomycetospora atypica</name>
    <dbReference type="NCBI Taxonomy" id="1290095"/>
    <lineage>
        <taxon>Bacteria</taxon>
        <taxon>Bacillati</taxon>
        <taxon>Actinomycetota</taxon>
        <taxon>Actinomycetes</taxon>
        <taxon>Pseudonocardiales</taxon>
        <taxon>Pseudonocardiaceae</taxon>
        <taxon>Actinomycetospora</taxon>
    </lineage>
</organism>
<feature type="domain" description="Vanadium chloroperoxidase N-terminal" evidence="2">
    <location>
        <begin position="4"/>
        <end position="104"/>
    </location>
</feature>
<reference evidence="4" key="1">
    <citation type="journal article" date="2019" name="Int. J. Syst. Evol. Microbiol.">
        <title>The Global Catalogue of Microorganisms (GCM) 10K type strain sequencing project: providing services to taxonomists for standard genome sequencing and annotation.</title>
        <authorList>
            <consortium name="The Broad Institute Genomics Platform"/>
            <consortium name="The Broad Institute Genome Sequencing Center for Infectious Disease"/>
            <person name="Wu L."/>
            <person name="Ma J."/>
        </authorList>
    </citation>
    <scope>NUCLEOTIDE SEQUENCE [LARGE SCALE GENOMIC DNA]</scope>
    <source>
        <strain evidence="4">CGMCC 4.7093</strain>
    </source>
</reference>
<keyword evidence="4" id="KW-1185">Reference proteome</keyword>
<dbReference type="InterPro" id="IPR052559">
    <property type="entry name" value="V-haloperoxidase"/>
</dbReference>
<dbReference type="PANTHER" id="PTHR34599:SF1">
    <property type="entry name" value="PHOSPHATIDIC ACID PHOSPHATASE TYPE 2_HALOPEROXIDASE DOMAIN-CONTAINING PROTEIN"/>
    <property type="match status" value="1"/>
</dbReference>
<dbReference type="SUPFAM" id="SSF48317">
    <property type="entry name" value="Acid phosphatase/Vanadium-dependent haloperoxidase"/>
    <property type="match status" value="1"/>
</dbReference>